<dbReference type="Proteomes" id="UP001209878">
    <property type="component" value="Unassembled WGS sequence"/>
</dbReference>
<name>A0AAD9NJK9_RIDPI</name>
<keyword evidence="2" id="KW-1185">Reference proteome</keyword>
<protein>
    <submittedName>
        <fullName evidence="1">Uncharacterized protein</fullName>
    </submittedName>
</protein>
<sequence length="114" mass="13115">MLNNNTLAGPLLSKSIYTHTTVLSYISVATYIPVAPHQDHFLFPLIKHLFRRRVLHLNNQHVFHMRVMTPAFTNVIHLEKMQPLLQQHGGIHMCRSNIWPRGNQLLSGDISESL</sequence>
<accession>A0AAD9NJK9</accession>
<reference evidence="1" key="1">
    <citation type="journal article" date="2023" name="Mol. Biol. Evol.">
        <title>Third-Generation Sequencing Reveals the Adaptive Role of the Epigenome in Three Deep-Sea Polychaetes.</title>
        <authorList>
            <person name="Perez M."/>
            <person name="Aroh O."/>
            <person name="Sun Y."/>
            <person name="Lan Y."/>
            <person name="Juniper S.K."/>
            <person name="Young C.R."/>
            <person name="Angers B."/>
            <person name="Qian P.Y."/>
        </authorList>
    </citation>
    <scope>NUCLEOTIDE SEQUENCE</scope>
    <source>
        <strain evidence="1">R07B-5</strain>
    </source>
</reference>
<proteinExistence type="predicted"/>
<comment type="caution">
    <text evidence="1">The sequence shown here is derived from an EMBL/GenBank/DDBJ whole genome shotgun (WGS) entry which is preliminary data.</text>
</comment>
<dbReference type="AlphaFoldDB" id="A0AAD9NJK9"/>
<evidence type="ECO:0000313" key="2">
    <source>
        <dbReference type="Proteomes" id="UP001209878"/>
    </source>
</evidence>
<evidence type="ECO:0000313" key="1">
    <source>
        <dbReference type="EMBL" id="KAK2170933.1"/>
    </source>
</evidence>
<dbReference type="EMBL" id="JAODUO010001124">
    <property type="protein sequence ID" value="KAK2170933.1"/>
    <property type="molecule type" value="Genomic_DNA"/>
</dbReference>
<gene>
    <name evidence="1" type="ORF">NP493_1126g00022</name>
</gene>
<organism evidence="1 2">
    <name type="scientific">Ridgeia piscesae</name>
    <name type="common">Tubeworm</name>
    <dbReference type="NCBI Taxonomy" id="27915"/>
    <lineage>
        <taxon>Eukaryota</taxon>
        <taxon>Metazoa</taxon>
        <taxon>Spiralia</taxon>
        <taxon>Lophotrochozoa</taxon>
        <taxon>Annelida</taxon>
        <taxon>Polychaeta</taxon>
        <taxon>Sedentaria</taxon>
        <taxon>Canalipalpata</taxon>
        <taxon>Sabellida</taxon>
        <taxon>Siboglinidae</taxon>
        <taxon>Ridgeia</taxon>
    </lineage>
</organism>